<dbReference type="Gene3D" id="3.20.20.300">
    <property type="entry name" value="Glycoside hydrolase, family 3, N-terminal domain"/>
    <property type="match status" value="1"/>
</dbReference>
<dbReference type="InterPro" id="IPR036962">
    <property type="entry name" value="Glyco_hydro_3_N_sf"/>
</dbReference>
<evidence type="ECO:0000259" key="11">
    <source>
        <dbReference type="Pfam" id="PF00933"/>
    </source>
</evidence>
<dbReference type="Pfam" id="PF00933">
    <property type="entry name" value="Glyco_hydro_3"/>
    <property type="match status" value="1"/>
</dbReference>
<keyword evidence="13" id="KW-1185">Reference proteome</keyword>
<feature type="binding site" evidence="10">
    <location>
        <position position="202"/>
    </location>
    <ligand>
        <name>substrate</name>
    </ligand>
</feature>
<feature type="domain" description="Glycoside hydrolase family 3 N-terminal" evidence="11">
    <location>
        <begin position="75"/>
        <end position="361"/>
    </location>
</feature>
<keyword evidence="7 10" id="KW-0326">Glycosidase</keyword>
<dbReference type="EMBL" id="AYXT01000010">
    <property type="protein sequence ID" value="ETF02282.1"/>
    <property type="molecule type" value="Genomic_DNA"/>
</dbReference>
<feature type="binding site" evidence="10">
    <location>
        <position position="135"/>
    </location>
    <ligand>
        <name>substrate</name>
    </ligand>
</feature>
<dbReference type="InterPro" id="IPR017853">
    <property type="entry name" value="GH"/>
</dbReference>
<evidence type="ECO:0000256" key="7">
    <source>
        <dbReference type="ARBA" id="ARBA00023295"/>
    </source>
</evidence>
<dbReference type="GO" id="GO:0005737">
    <property type="term" value="C:cytoplasm"/>
    <property type="evidence" value="ECO:0007669"/>
    <property type="project" value="UniProtKB-SubCell"/>
</dbReference>
<feature type="active site" description="Nucleophile" evidence="10">
    <location>
        <position position="316"/>
    </location>
</feature>
<evidence type="ECO:0000256" key="8">
    <source>
        <dbReference type="ARBA" id="ARBA00023306"/>
    </source>
</evidence>
<comment type="caution">
    <text evidence="12">The sequence shown here is derived from an EMBL/GenBank/DDBJ whole genome shotgun (WGS) entry which is preliminary data.</text>
</comment>
<dbReference type="HAMAP" id="MF_00364">
    <property type="entry name" value="NagZ"/>
    <property type="match status" value="1"/>
</dbReference>
<dbReference type="PATRIC" id="fig|1424334.3.peg.3289"/>
<dbReference type="PANTHER" id="PTHR30480:SF13">
    <property type="entry name" value="BETA-HEXOSAMINIDASE"/>
    <property type="match status" value="1"/>
</dbReference>
<accession>V8QRL6</accession>
<evidence type="ECO:0000256" key="2">
    <source>
        <dbReference type="ARBA" id="ARBA00022490"/>
    </source>
</evidence>
<dbReference type="eggNOG" id="COG1472">
    <property type="taxonomic scope" value="Bacteria"/>
</dbReference>
<proteinExistence type="inferred from homology"/>
<dbReference type="GO" id="GO:0009254">
    <property type="term" value="P:peptidoglycan turnover"/>
    <property type="evidence" value="ECO:0007669"/>
    <property type="project" value="UniProtKB-UniRule"/>
</dbReference>
<dbReference type="PANTHER" id="PTHR30480">
    <property type="entry name" value="BETA-HEXOSAMINIDASE-RELATED"/>
    <property type="match status" value="1"/>
</dbReference>
<dbReference type="GO" id="GO:0008360">
    <property type="term" value="P:regulation of cell shape"/>
    <property type="evidence" value="ECO:0007669"/>
    <property type="project" value="UniProtKB-KW"/>
</dbReference>
<dbReference type="GO" id="GO:0051301">
    <property type="term" value="P:cell division"/>
    <property type="evidence" value="ECO:0007669"/>
    <property type="project" value="UniProtKB-KW"/>
</dbReference>
<evidence type="ECO:0000256" key="10">
    <source>
        <dbReference type="HAMAP-Rule" id="MF_00364"/>
    </source>
</evidence>
<dbReference type="STRING" id="1424334.W822_16390"/>
<keyword evidence="4 10" id="KW-0378">Hydrolase</keyword>
<dbReference type="AlphaFoldDB" id="V8QRL6"/>
<feature type="site" description="Important for catalytic activity" evidence="10">
    <location>
        <position position="243"/>
    </location>
</feature>
<keyword evidence="3 10" id="KW-0132">Cell division</keyword>
<dbReference type="GO" id="GO:0005975">
    <property type="term" value="P:carbohydrate metabolic process"/>
    <property type="evidence" value="ECO:0007669"/>
    <property type="project" value="InterPro"/>
</dbReference>
<feature type="active site" description="Proton donor/acceptor" evidence="10">
    <location>
        <position position="245"/>
    </location>
</feature>
<dbReference type="InterPro" id="IPR022956">
    <property type="entry name" value="Beta_hexosaminidase_bac"/>
</dbReference>
<evidence type="ECO:0000256" key="9">
    <source>
        <dbReference type="ARBA" id="ARBA00023316"/>
    </source>
</evidence>
<keyword evidence="8 10" id="KW-0131">Cell cycle</keyword>
<protein>
    <recommendedName>
        <fullName evidence="10">Beta-hexosaminidase</fullName>
        <ecNumber evidence="10">3.2.1.52</ecNumber>
    </recommendedName>
    <alternativeName>
        <fullName evidence="10">Beta-N-acetylhexosaminidase</fullName>
    </alternativeName>
    <alternativeName>
        <fullName evidence="10">N-acetyl-beta-glucosaminidase</fullName>
    </alternativeName>
</protein>
<comment type="function">
    <text evidence="10">Plays a role in peptidoglycan recycling by cleaving the terminal beta-1,4-linked N-acetylglucosamine (GlcNAc) from peptide-linked peptidoglycan fragments, giving rise to free GlcNAc, anhydro-N-acetylmuramic acid and anhydro-N-acetylmuramic acid-linked peptides.</text>
</comment>
<dbReference type="InterPro" id="IPR019800">
    <property type="entry name" value="Glyco_hydro_3_AS"/>
</dbReference>
<dbReference type="GO" id="GO:0004563">
    <property type="term" value="F:beta-N-acetylhexosaminidase activity"/>
    <property type="evidence" value="ECO:0007669"/>
    <property type="project" value="UniProtKB-UniRule"/>
</dbReference>
<comment type="catalytic activity">
    <reaction evidence="1 10">
        <text>Hydrolysis of terminal non-reducing N-acetyl-D-hexosamine residues in N-acetyl-beta-D-hexosaminides.</text>
        <dbReference type="EC" id="3.2.1.52"/>
    </reaction>
</comment>
<dbReference type="EC" id="3.2.1.52" evidence="10"/>
<evidence type="ECO:0000313" key="12">
    <source>
        <dbReference type="EMBL" id="ETF02282.1"/>
    </source>
</evidence>
<organism evidence="12 13">
    <name type="scientific">Advenella kashmirensis W13003</name>
    <dbReference type="NCBI Taxonomy" id="1424334"/>
    <lineage>
        <taxon>Bacteria</taxon>
        <taxon>Pseudomonadati</taxon>
        <taxon>Pseudomonadota</taxon>
        <taxon>Betaproteobacteria</taxon>
        <taxon>Burkholderiales</taxon>
        <taxon>Alcaligenaceae</taxon>
    </lineage>
</organism>
<evidence type="ECO:0000313" key="13">
    <source>
        <dbReference type="Proteomes" id="UP000018733"/>
    </source>
</evidence>
<dbReference type="InterPro" id="IPR001764">
    <property type="entry name" value="Glyco_hydro_3_N"/>
</dbReference>
<keyword evidence="6 10" id="KW-0573">Peptidoglycan synthesis</keyword>
<keyword evidence="2 10" id="KW-0963">Cytoplasm</keyword>
<evidence type="ECO:0000256" key="1">
    <source>
        <dbReference type="ARBA" id="ARBA00001231"/>
    </source>
</evidence>
<evidence type="ECO:0000256" key="4">
    <source>
        <dbReference type="ARBA" id="ARBA00022801"/>
    </source>
</evidence>
<dbReference type="GO" id="GO:0071555">
    <property type="term" value="P:cell wall organization"/>
    <property type="evidence" value="ECO:0007669"/>
    <property type="project" value="UniProtKB-KW"/>
</dbReference>
<evidence type="ECO:0000256" key="5">
    <source>
        <dbReference type="ARBA" id="ARBA00022960"/>
    </source>
</evidence>
<evidence type="ECO:0000256" key="3">
    <source>
        <dbReference type="ARBA" id="ARBA00022618"/>
    </source>
</evidence>
<dbReference type="GO" id="GO:0009252">
    <property type="term" value="P:peptidoglycan biosynthetic process"/>
    <property type="evidence" value="ECO:0007669"/>
    <property type="project" value="UniProtKB-KW"/>
</dbReference>
<name>V8QRL6_9BURK</name>
<evidence type="ECO:0000256" key="6">
    <source>
        <dbReference type="ARBA" id="ARBA00022984"/>
    </source>
</evidence>
<feature type="binding site" evidence="10">
    <location>
        <position position="127"/>
    </location>
    <ligand>
        <name>substrate</name>
    </ligand>
</feature>
<dbReference type="SUPFAM" id="SSF51445">
    <property type="entry name" value="(Trans)glycosidases"/>
    <property type="match status" value="1"/>
</dbReference>
<dbReference type="PROSITE" id="PS00775">
    <property type="entry name" value="GLYCOSYL_HYDROL_F3"/>
    <property type="match status" value="1"/>
</dbReference>
<dbReference type="UniPathway" id="UPA00544"/>
<sequence length="406" mass="44711">MFYLFNLYCQILQGVLKSAGPLPYAVQSGKNGLTADWPPNTPFNPPFNTSMKASAHSSTQSSFLAPGPVMLDVAGHRLTQAERDRLAHPLTGAVILFARNYENPQQLADLTAEIHAARNEPLLIAVDHEGGRVQRFRDKGFTHLPSMQELGRYWERRPLEAMRAATEMGYVLAAELRACGVDFSFAPVLDLDYGVSSVVGSRSFHRDPRVVAMLARALIQGLSLAGMGSCGKHFPGHGFVDADSHVAIPVDERELEQILSEDTMPYGWLGHPVLSAVMPAHVIYPKVDASPAGFSQIWVQQILRQRLHYDGVVFSDDLTMEGASVAGDITARAQAALHAGCDMVLVCNRPDLADDLLASLAVEQSPESVARIRALKPTRPFMDWRTLQSDSRYQYARDFRSQILSE</sequence>
<dbReference type="Proteomes" id="UP000018733">
    <property type="component" value="Unassembled WGS sequence"/>
</dbReference>
<comment type="similarity">
    <text evidence="10">Belongs to the glycosyl hydrolase 3 family. NagZ subfamily.</text>
</comment>
<dbReference type="InterPro" id="IPR050226">
    <property type="entry name" value="NagZ_Beta-hexosaminidase"/>
</dbReference>
<dbReference type="NCBIfam" id="NF003740">
    <property type="entry name" value="PRK05337.1"/>
    <property type="match status" value="1"/>
</dbReference>
<reference evidence="12 13" key="1">
    <citation type="journal article" date="2014" name="Genome Announc.">
        <title>Draft Genome Sequence of Advenella kashmirensis Strain W13003, a Polycyclic Aromatic Hydrocarbon-Degrading Bacterium.</title>
        <authorList>
            <person name="Wang X."/>
            <person name="Jin D."/>
            <person name="Zhou L."/>
            <person name="Wu L."/>
            <person name="An W."/>
            <person name="Zhao L."/>
        </authorList>
    </citation>
    <scope>NUCLEOTIDE SEQUENCE [LARGE SCALE GENOMIC DNA]</scope>
    <source>
        <strain evidence="12 13">W13003</strain>
    </source>
</reference>
<dbReference type="HOGENOM" id="CLU_008392_0_0_4"/>
<gene>
    <name evidence="10" type="primary">nagZ</name>
    <name evidence="12" type="ORF">W822_16390</name>
</gene>
<feature type="binding site" evidence="10">
    <location>
        <begin position="232"/>
        <end position="233"/>
    </location>
    <ligand>
        <name>substrate</name>
    </ligand>
</feature>
<comment type="subcellular location">
    <subcellularLocation>
        <location evidence="10">Cytoplasm</location>
    </subcellularLocation>
</comment>
<comment type="pathway">
    <text evidence="10">Cell wall biogenesis; peptidoglycan recycling.</text>
</comment>
<keyword evidence="9 10" id="KW-0961">Cell wall biogenesis/degradation</keyword>
<keyword evidence="5 10" id="KW-0133">Cell shape</keyword>